<proteinExistence type="predicted"/>
<accession>A0A3R7H6P5</accession>
<comment type="caution">
    <text evidence="1">The sequence shown here is derived from an EMBL/GenBank/DDBJ whole genome shotgun (WGS) entry which is preliminary data.</text>
</comment>
<dbReference type="EMBL" id="NIRI02000076">
    <property type="protein sequence ID" value="KAG5442186.1"/>
    <property type="molecule type" value="Genomic_DNA"/>
</dbReference>
<gene>
    <name evidence="1" type="ORF">CSKR_113197</name>
</gene>
<dbReference type="AlphaFoldDB" id="A0A3R7H6P5"/>
<reference evidence="1 2" key="1">
    <citation type="journal article" date="2018" name="Biotechnol. Adv.">
        <title>Improved genomic resources and new bioinformatic workflow for the carcinogenic parasite Clonorchis sinensis: Biotechnological implications.</title>
        <authorList>
            <person name="Wang D."/>
            <person name="Korhonen P.K."/>
            <person name="Gasser R.B."/>
            <person name="Young N.D."/>
        </authorList>
    </citation>
    <scope>NUCLEOTIDE SEQUENCE [LARGE SCALE GENOMIC DNA]</scope>
    <source>
        <strain evidence="1">Cs-k2</strain>
    </source>
</reference>
<protein>
    <submittedName>
        <fullName evidence="1">Uncharacterized protein</fullName>
    </submittedName>
</protein>
<sequence>MVLHDATSDAIYETSFGPPAPCTGFIKHISVGANTIIEVCKILHSLQRYSLNCKGHVHGLLLYTCRAELKAWQANGSHKNSSNSALNWVLYAAYTTVIKRLFHTATIQKEWKFCPEHMCALSLKIILPCPRRVRVNAEKPVGKNVFKQGIKVPIPQAKTCFLLVSLRVRQHQPTQTETTVVENLKTSHFRFSGRPSLSHTKERVL</sequence>
<name>A0A3R7H6P5_CLOSI</name>
<keyword evidence="2" id="KW-1185">Reference proteome</keyword>
<reference evidence="1 2" key="2">
    <citation type="journal article" date="2021" name="Genomics">
        <title>High-quality reference genome for Clonorchis sinensis.</title>
        <authorList>
            <person name="Young N.D."/>
            <person name="Stroehlein A.J."/>
            <person name="Kinkar L."/>
            <person name="Wang T."/>
            <person name="Sohn W.M."/>
            <person name="Chang B.C.H."/>
            <person name="Kaur P."/>
            <person name="Weisz D."/>
            <person name="Dudchenko O."/>
            <person name="Aiden E.L."/>
            <person name="Korhonen P.K."/>
            <person name="Gasser R.B."/>
        </authorList>
    </citation>
    <scope>NUCLEOTIDE SEQUENCE [LARGE SCALE GENOMIC DNA]</scope>
    <source>
        <strain evidence="1">Cs-k2</strain>
    </source>
</reference>
<dbReference type="InParanoid" id="A0A3R7H6P5"/>
<dbReference type="Proteomes" id="UP000286415">
    <property type="component" value="Unassembled WGS sequence"/>
</dbReference>
<organism evidence="1 2">
    <name type="scientific">Clonorchis sinensis</name>
    <name type="common">Chinese liver fluke</name>
    <dbReference type="NCBI Taxonomy" id="79923"/>
    <lineage>
        <taxon>Eukaryota</taxon>
        <taxon>Metazoa</taxon>
        <taxon>Spiralia</taxon>
        <taxon>Lophotrochozoa</taxon>
        <taxon>Platyhelminthes</taxon>
        <taxon>Trematoda</taxon>
        <taxon>Digenea</taxon>
        <taxon>Opisthorchiida</taxon>
        <taxon>Opisthorchiata</taxon>
        <taxon>Opisthorchiidae</taxon>
        <taxon>Clonorchis</taxon>
    </lineage>
</organism>
<evidence type="ECO:0000313" key="2">
    <source>
        <dbReference type="Proteomes" id="UP000286415"/>
    </source>
</evidence>
<evidence type="ECO:0000313" key="1">
    <source>
        <dbReference type="EMBL" id="KAG5442186.1"/>
    </source>
</evidence>